<dbReference type="PANTHER" id="PTHR43385:SF1">
    <property type="entry name" value="RIBOFLAVIN TRANSPORTER RIBJ"/>
    <property type="match status" value="1"/>
</dbReference>
<feature type="transmembrane region" description="Helical" evidence="6">
    <location>
        <begin position="109"/>
        <end position="132"/>
    </location>
</feature>
<feature type="transmembrane region" description="Helical" evidence="6">
    <location>
        <begin position="298"/>
        <end position="316"/>
    </location>
</feature>
<dbReference type="CDD" id="cd17353">
    <property type="entry name" value="MFS_OFA_like"/>
    <property type="match status" value="1"/>
</dbReference>
<name>A0A3S1CE33_ELYCH</name>
<dbReference type="AlphaFoldDB" id="A0A3S1CE33"/>
<evidence type="ECO:0000313" key="7">
    <source>
        <dbReference type="EMBL" id="RUS90172.1"/>
    </source>
</evidence>
<evidence type="ECO:0000256" key="6">
    <source>
        <dbReference type="SAM" id="Phobius"/>
    </source>
</evidence>
<dbReference type="GO" id="GO:0016020">
    <property type="term" value="C:membrane"/>
    <property type="evidence" value="ECO:0007669"/>
    <property type="project" value="UniProtKB-SubCell"/>
</dbReference>
<evidence type="ECO:0000256" key="4">
    <source>
        <dbReference type="ARBA" id="ARBA00022989"/>
    </source>
</evidence>
<keyword evidence="8" id="KW-1185">Reference proteome</keyword>
<gene>
    <name evidence="7" type="ORF">EGW08_002051</name>
</gene>
<feature type="transmembrane region" description="Helical" evidence="6">
    <location>
        <begin position="58"/>
        <end position="78"/>
    </location>
</feature>
<keyword evidence="2" id="KW-0813">Transport</keyword>
<dbReference type="InterPro" id="IPR036259">
    <property type="entry name" value="MFS_trans_sf"/>
</dbReference>
<feature type="transmembrane region" description="Helical" evidence="6">
    <location>
        <begin position="12"/>
        <end position="32"/>
    </location>
</feature>
<feature type="transmembrane region" description="Helical" evidence="6">
    <location>
        <begin position="358"/>
        <end position="381"/>
    </location>
</feature>
<feature type="transmembrane region" description="Helical" evidence="6">
    <location>
        <begin position="85"/>
        <end position="103"/>
    </location>
</feature>
<proteinExistence type="predicted"/>
<organism evidence="7 8">
    <name type="scientific">Elysia chlorotica</name>
    <name type="common">Eastern emerald elysia</name>
    <name type="synonym">Sea slug</name>
    <dbReference type="NCBI Taxonomy" id="188477"/>
    <lineage>
        <taxon>Eukaryota</taxon>
        <taxon>Metazoa</taxon>
        <taxon>Spiralia</taxon>
        <taxon>Lophotrochozoa</taxon>
        <taxon>Mollusca</taxon>
        <taxon>Gastropoda</taxon>
        <taxon>Heterobranchia</taxon>
        <taxon>Euthyneura</taxon>
        <taxon>Panpulmonata</taxon>
        <taxon>Sacoglossa</taxon>
        <taxon>Placobranchoidea</taxon>
        <taxon>Plakobranchidae</taxon>
        <taxon>Elysia</taxon>
    </lineage>
</organism>
<dbReference type="EMBL" id="RQTK01000038">
    <property type="protein sequence ID" value="RUS90172.1"/>
    <property type="molecule type" value="Genomic_DNA"/>
</dbReference>
<dbReference type="InterPro" id="IPR011701">
    <property type="entry name" value="MFS"/>
</dbReference>
<evidence type="ECO:0000256" key="5">
    <source>
        <dbReference type="ARBA" id="ARBA00023136"/>
    </source>
</evidence>
<comment type="caution">
    <text evidence="7">The sequence shown here is derived from an EMBL/GenBank/DDBJ whole genome shotgun (WGS) entry which is preliminary data.</text>
</comment>
<feature type="transmembrane region" description="Helical" evidence="6">
    <location>
        <begin position="206"/>
        <end position="228"/>
    </location>
</feature>
<evidence type="ECO:0000313" key="8">
    <source>
        <dbReference type="Proteomes" id="UP000271974"/>
    </source>
</evidence>
<feature type="transmembrane region" description="Helical" evidence="6">
    <location>
        <begin position="268"/>
        <end position="286"/>
    </location>
</feature>
<keyword evidence="5 6" id="KW-0472">Membrane</keyword>
<evidence type="ECO:0000256" key="3">
    <source>
        <dbReference type="ARBA" id="ARBA00022692"/>
    </source>
</evidence>
<dbReference type="SUPFAM" id="SSF103473">
    <property type="entry name" value="MFS general substrate transporter"/>
    <property type="match status" value="1"/>
</dbReference>
<dbReference type="GO" id="GO:0022857">
    <property type="term" value="F:transmembrane transporter activity"/>
    <property type="evidence" value="ECO:0007669"/>
    <property type="project" value="InterPro"/>
</dbReference>
<evidence type="ECO:0000256" key="2">
    <source>
        <dbReference type="ARBA" id="ARBA00022448"/>
    </source>
</evidence>
<dbReference type="InterPro" id="IPR052983">
    <property type="entry name" value="MFS_Riboflavin_Transporter"/>
</dbReference>
<dbReference type="Pfam" id="PF07690">
    <property type="entry name" value="MFS_1"/>
    <property type="match status" value="2"/>
</dbReference>
<keyword evidence="3 6" id="KW-0812">Transmembrane</keyword>
<keyword evidence="4 6" id="KW-1133">Transmembrane helix</keyword>
<dbReference type="Proteomes" id="UP000271974">
    <property type="component" value="Unassembled WGS sequence"/>
</dbReference>
<dbReference type="Gene3D" id="1.20.1250.20">
    <property type="entry name" value="MFS general substrate transporter like domains"/>
    <property type="match status" value="2"/>
</dbReference>
<dbReference type="PANTHER" id="PTHR43385">
    <property type="entry name" value="RIBOFLAVIN TRANSPORTER RIBJ"/>
    <property type="match status" value="1"/>
</dbReference>
<accession>A0A3S1CE33</accession>
<feature type="transmembrane region" description="Helical" evidence="6">
    <location>
        <begin position="144"/>
        <end position="164"/>
    </location>
</feature>
<evidence type="ECO:0008006" key="9">
    <source>
        <dbReference type="Google" id="ProtNLM"/>
    </source>
</evidence>
<protein>
    <recommendedName>
        <fullName evidence="9">Major facilitator superfamily (MFS) profile domain-containing protein</fullName>
    </recommendedName>
</protein>
<comment type="subcellular location">
    <subcellularLocation>
        <location evidence="1">Membrane</location>
        <topology evidence="1">Multi-pass membrane protein</topology>
    </subcellularLocation>
</comment>
<dbReference type="OrthoDB" id="410267at2759"/>
<reference evidence="7 8" key="1">
    <citation type="submission" date="2019-01" db="EMBL/GenBank/DDBJ databases">
        <title>A draft genome assembly of the solar-powered sea slug Elysia chlorotica.</title>
        <authorList>
            <person name="Cai H."/>
            <person name="Li Q."/>
            <person name="Fang X."/>
            <person name="Li J."/>
            <person name="Curtis N.E."/>
            <person name="Altenburger A."/>
            <person name="Shibata T."/>
            <person name="Feng M."/>
            <person name="Maeda T."/>
            <person name="Schwartz J.A."/>
            <person name="Shigenobu S."/>
            <person name="Lundholm N."/>
            <person name="Nishiyama T."/>
            <person name="Yang H."/>
            <person name="Hasebe M."/>
            <person name="Li S."/>
            <person name="Pierce S.K."/>
            <person name="Wang J."/>
        </authorList>
    </citation>
    <scope>NUCLEOTIDE SEQUENCE [LARGE SCALE GENOMIC DNA]</scope>
    <source>
        <strain evidence="7">EC2010</strain>
        <tissue evidence="7">Whole organism of an adult</tissue>
    </source>
</reference>
<feature type="transmembrane region" description="Helical" evidence="6">
    <location>
        <begin position="240"/>
        <end position="262"/>
    </location>
</feature>
<evidence type="ECO:0000256" key="1">
    <source>
        <dbReference type="ARBA" id="ARBA00004141"/>
    </source>
</evidence>
<sequence length="391" mass="43036">MPYRTTSKWRGVLVVAGGILVHLSLGTLYTFGNLNPYLTSYMRWTGTAPNLKNTECTWVFAAAAIGQGLVMSLSGLIQKKLGPRLTCLLGGWLMSFGVLVTYFTIEISFFLTVVTYGLLFGAGIGISYTMPLSCGMKWFPERKGLVNGLVVAGFGGGAFIFNQVQTAFINPDNLPAELDVGNESNVLCKGEDVVNVGPLEMIKSKYFYMLWFIFLLNGQGINFVSTLYKAYGQTFIDDDNFLAVVGSFAAIFNAGGRIWWGFLADKTSFRVSMMVACACFTCLILTFQVTELQGREMFFLWVCLLFGSFSGNFSLLPTATAKCFGREYVSTNYGLVFTSQVISAPLGAFLSQQLISQIGWPGLCFMVSSFSFTSMMLAIFFKATDRYGKEI</sequence>